<evidence type="ECO:0000256" key="4">
    <source>
        <dbReference type="ARBA" id="ARBA00022764"/>
    </source>
</evidence>
<evidence type="ECO:0000256" key="2">
    <source>
        <dbReference type="ARBA" id="ARBA00010602"/>
    </source>
</evidence>
<dbReference type="PANTHER" id="PTHR32347">
    <property type="entry name" value="EFFLUX SYSTEM COMPONENT YKNX-RELATED"/>
    <property type="match status" value="1"/>
</dbReference>
<dbReference type="InterPro" id="IPR059052">
    <property type="entry name" value="HH_YbhG-like"/>
</dbReference>
<comment type="caution">
    <text evidence="9">The sequence shown here is derived from an EMBL/GenBank/DDBJ whole genome shotgun (WGS) entry which is preliminary data.</text>
</comment>
<dbReference type="Gene3D" id="2.40.50.100">
    <property type="match status" value="1"/>
</dbReference>
<proteinExistence type="inferred from homology"/>
<organism evidence="9 10">
    <name type="scientific">Bordetella genomosp. 10</name>
    <dbReference type="NCBI Taxonomy" id="1416804"/>
    <lineage>
        <taxon>Bacteria</taxon>
        <taxon>Pseudomonadati</taxon>
        <taxon>Pseudomonadota</taxon>
        <taxon>Betaproteobacteria</taxon>
        <taxon>Burkholderiales</taxon>
        <taxon>Alcaligenaceae</taxon>
        <taxon>Bordetella</taxon>
    </lineage>
</organism>
<dbReference type="GO" id="GO:0030313">
    <property type="term" value="C:cell envelope"/>
    <property type="evidence" value="ECO:0007669"/>
    <property type="project" value="UniProtKB-SubCell"/>
</dbReference>
<comment type="similarity">
    <text evidence="2">Belongs to the UPF0194 family.</text>
</comment>
<protein>
    <submittedName>
        <fullName evidence="9">Uncharacterized protein</fullName>
    </submittedName>
</protein>
<evidence type="ECO:0000313" key="9">
    <source>
        <dbReference type="EMBL" id="OZI37342.1"/>
    </source>
</evidence>
<keyword evidence="5 6" id="KW-0175">Coiled coil</keyword>
<evidence type="ECO:0000313" key="10">
    <source>
        <dbReference type="Proteomes" id="UP000216020"/>
    </source>
</evidence>
<evidence type="ECO:0000259" key="8">
    <source>
        <dbReference type="Pfam" id="PF25954"/>
    </source>
</evidence>
<evidence type="ECO:0000259" key="7">
    <source>
        <dbReference type="Pfam" id="PF25881"/>
    </source>
</evidence>
<dbReference type="Gene3D" id="1.10.287.470">
    <property type="entry name" value="Helix hairpin bin"/>
    <property type="match status" value="2"/>
</dbReference>
<evidence type="ECO:0000256" key="3">
    <source>
        <dbReference type="ARBA" id="ARBA00022729"/>
    </source>
</evidence>
<feature type="domain" description="YbhG-like alpha-helical hairpin" evidence="7">
    <location>
        <begin position="73"/>
        <end position="204"/>
    </location>
</feature>
<dbReference type="InterPro" id="IPR058792">
    <property type="entry name" value="Beta-barrel_RND_2"/>
</dbReference>
<feature type="domain" description="CusB-like beta-barrel" evidence="8">
    <location>
        <begin position="243"/>
        <end position="329"/>
    </location>
</feature>
<dbReference type="InterPro" id="IPR050465">
    <property type="entry name" value="UPF0194_transport"/>
</dbReference>
<dbReference type="SUPFAM" id="SSF111369">
    <property type="entry name" value="HlyD-like secretion proteins"/>
    <property type="match status" value="2"/>
</dbReference>
<keyword evidence="10" id="KW-1185">Reference proteome</keyword>
<reference evidence="10" key="1">
    <citation type="submission" date="2017-05" db="EMBL/GenBank/DDBJ databases">
        <title>Complete and WGS of Bordetella genogroups.</title>
        <authorList>
            <person name="Spilker T."/>
            <person name="Lipuma J."/>
        </authorList>
    </citation>
    <scope>NUCLEOTIDE SEQUENCE [LARGE SCALE GENOMIC DNA]</scope>
    <source>
        <strain evidence="10">AU16122</strain>
    </source>
</reference>
<keyword evidence="4" id="KW-0574">Periplasm</keyword>
<dbReference type="PANTHER" id="PTHR32347:SF29">
    <property type="entry name" value="UPF0194 MEMBRANE PROTEIN YBHG"/>
    <property type="match status" value="1"/>
</dbReference>
<dbReference type="OrthoDB" id="9813967at2"/>
<dbReference type="Pfam" id="PF25881">
    <property type="entry name" value="HH_YBHG"/>
    <property type="match status" value="1"/>
</dbReference>
<dbReference type="EMBL" id="NEVM01000001">
    <property type="protein sequence ID" value="OZI37342.1"/>
    <property type="molecule type" value="Genomic_DNA"/>
</dbReference>
<dbReference type="RefSeq" id="WP_094851447.1">
    <property type="nucleotide sequence ID" value="NZ_NEVM01000001.1"/>
</dbReference>
<gene>
    <name evidence="9" type="ORF">CAL29_02675</name>
</gene>
<feature type="coiled-coil region" evidence="6">
    <location>
        <begin position="82"/>
        <end position="202"/>
    </location>
</feature>
<evidence type="ECO:0000256" key="5">
    <source>
        <dbReference type="ARBA" id="ARBA00023054"/>
    </source>
</evidence>
<evidence type="ECO:0000256" key="1">
    <source>
        <dbReference type="ARBA" id="ARBA00004418"/>
    </source>
</evidence>
<keyword evidence="3" id="KW-0732">Signal</keyword>
<evidence type="ECO:0000256" key="6">
    <source>
        <dbReference type="SAM" id="Coils"/>
    </source>
</evidence>
<dbReference type="Pfam" id="PF25954">
    <property type="entry name" value="Beta-barrel_RND_2"/>
    <property type="match status" value="1"/>
</dbReference>
<accession>A0A261SK73</accession>
<sequence length="337" mass="36878">MKKTVVVCVILVAAVAAGLWMWLRPATDDNRITLYGNIDIRQVSLAFEGSERVREVRVEEGDKVKAGQVLAVLDTRTLALQLAQVRAQAEAQREALARLRNGTRPEEVEQAKAQTGAAEAQAELAAQQLRRLRGVAADTNGRGVSKQDIDNAVAQLRVAQANLEDRRKSLKLAQIGPRQEDIAQAQASLRAAEAQAALLQHQIDLGQLLAPRDGVVRARLLEPGDMASPQRAVYTLALTDPKWVRAYVNETQLGFVRGGMHADVYTDSAGKRALSGRIGYISSVAEFTPKSVQTEELRTDLVYEVRVLVDDPRDELRLGMPATVVLQRQAANTPAQR</sequence>
<dbReference type="AlphaFoldDB" id="A0A261SK73"/>
<name>A0A261SK73_9BORD</name>
<dbReference type="Proteomes" id="UP000216020">
    <property type="component" value="Unassembled WGS sequence"/>
</dbReference>
<comment type="subcellular location">
    <subcellularLocation>
        <location evidence="1">Periplasm</location>
    </subcellularLocation>
</comment>
<dbReference type="Gene3D" id="2.40.30.170">
    <property type="match status" value="1"/>
</dbReference>